<reference evidence="1" key="1">
    <citation type="journal article" date="2014" name="Front. Microbiol.">
        <title>High frequency of phylogenetically diverse reductive dehalogenase-homologous genes in deep subseafloor sedimentary metagenomes.</title>
        <authorList>
            <person name="Kawai M."/>
            <person name="Futagami T."/>
            <person name="Toyoda A."/>
            <person name="Takaki Y."/>
            <person name="Nishi S."/>
            <person name="Hori S."/>
            <person name="Arai W."/>
            <person name="Tsubouchi T."/>
            <person name="Morono Y."/>
            <person name="Uchiyama I."/>
            <person name="Ito T."/>
            <person name="Fujiyama A."/>
            <person name="Inagaki F."/>
            <person name="Takami H."/>
        </authorList>
    </citation>
    <scope>NUCLEOTIDE SEQUENCE</scope>
    <source>
        <strain evidence="1">Expedition CK06-06</strain>
    </source>
</reference>
<comment type="caution">
    <text evidence="1">The sequence shown here is derived from an EMBL/GenBank/DDBJ whole genome shotgun (WGS) entry which is preliminary data.</text>
</comment>
<dbReference type="InterPro" id="IPR029063">
    <property type="entry name" value="SAM-dependent_MTases_sf"/>
</dbReference>
<protein>
    <recommendedName>
        <fullName evidence="2">Methyltransferase type 11 domain-containing protein</fullName>
    </recommendedName>
</protein>
<feature type="non-terminal residue" evidence="1">
    <location>
        <position position="1"/>
    </location>
</feature>
<name>X1VGH8_9ZZZZ</name>
<dbReference type="EMBL" id="BARW01040334">
    <property type="protein sequence ID" value="GAJ17312.1"/>
    <property type="molecule type" value="Genomic_DNA"/>
</dbReference>
<evidence type="ECO:0000313" key="1">
    <source>
        <dbReference type="EMBL" id="GAJ17312.1"/>
    </source>
</evidence>
<evidence type="ECO:0008006" key="2">
    <source>
        <dbReference type="Google" id="ProtNLM"/>
    </source>
</evidence>
<dbReference type="AlphaFoldDB" id="X1VGH8"/>
<proteinExistence type="predicted"/>
<accession>X1VGH8</accession>
<dbReference type="Pfam" id="PF13489">
    <property type="entry name" value="Methyltransf_23"/>
    <property type="match status" value="1"/>
</dbReference>
<gene>
    <name evidence="1" type="ORF">S12H4_61000</name>
</gene>
<dbReference type="SUPFAM" id="SSF53335">
    <property type="entry name" value="S-adenosyl-L-methionine-dependent methyltransferases"/>
    <property type="match status" value="1"/>
</dbReference>
<organism evidence="1">
    <name type="scientific">marine sediment metagenome</name>
    <dbReference type="NCBI Taxonomy" id="412755"/>
    <lineage>
        <taxon>unclassified sequences</taxon>
        <taxon>metagenomes</taxon>
        <taxon>ecological metagenomes</taxon>
    </lineage>
</organism>
<dbReference type="Gene3D" id="3.40.50.150">
    <property type="entry name" value="Vaccinia Virus protein VP39"/>
    <property type="match status" value="1"/>
</dbReference>
<sequence>AKSIGLKVSNSDLTDAGFMEGFFDAISMVHVLEHIPESFETLNEAWRILKQDGILVVDTPDIGTLTARFRKGHYVSLDPDCHIWQFTPETLSNVLLRAGFTPIRVVRHSRGWRYWKILSILDNPE</sequence>